<dbReference type="HOGENOM" id="CLU_009071_0_0_1"/>
<dbReference type="GO" id="GO:1905762">
    <property type="term" value="F:CCR4-NOT complex binding"/>
    <property type="evidence" value="ECO:0007669"/>
    <property type="project" value="TreeGrafter"/>
</dbReference>
<dbReference type="Gene3D" id="3.40.50.1010">
    <property type="entry name" value="5'-nuclease"/>
    <property type="match status" value="1"/>
</dbReference>
<dbReference type="GO" id="GO:0010468">
    <property type="term" value="P:regulation of gene expression"/>
    <property type="evidence" value="ECO:0007669"/>
    <property type="project" value="InterPro"/>
</dbReference>
<proteinExistence type="predicted"/>
<evidence type="ECO:0000259" key="2">
    <source>
        <dbReference type="Pfam" id="PF01936"/>
    </source>
</evidence>
<dbReference type="GO" id="GO:0005777">
    <property type="term" value="C:peroxisome"/>
    <property type="evidence" value="ECO:0007669"/>
    <property type="project" value="InterPro"/>
</dbReference>
<name>T1KGG6_TETUR</name>
<accession>T1KGG6</accession>
<dbReference type="InterPro" id="IPR024768">
    <property type="entry name" value="Marf1"/>
</dbReference>
<dbReference type="PANTHER" id="PTHR14379">
    <property type="entry name" value="LIMKAIN B LKAP"/>
    <property type="match status" value="1"/>
</dbReference>
<dbReference type="Proteomes" id="UP000015104">
    <property type="component" value="Unassembled WGS sequence"/>
</dbReference>
<dbReference type="AlphaFoldDB" id="T1KGG6"/>
<dbReference type="InterPro" id="IPR021139">
    <property type="entry name" value="NYN"/>
</dbReference>
<evidence type="ECO:0000313" key="3">
    <source>
        <dbReference type="EnsemblMetazoa" id="tetur11g00730.1"/>
    </source>
</evidence>
<feature type="compositionally biased region" description="Polar residues" evidence="1">
    <location>
        <begin position="410"/>
        <end position="421"/>
    </location>
</feature>
<feature type="compositionally biased region" description="Polar residues" evidence="1">
    <location>
        <begin position="374"/>
        <end position="387"/>
    </location>
</feature>
<feature type="compositionally biased region" description="Basic and acidic residues" evidence="1">
    <location>
        <begin position="394"/>
        <end position="409"/>
    </location>
</feature>
<reference evidence="4" key="1">
    <citation type="submission" date="2011-08" db="EMBL/GenBank/DDBJ databases">
        <authorList>
            <person name="Rombauts S."/>
        </authorList>
    </citation>
    <scope>NUCLEOTIDE SEQUENCE</scope>
    <source>
        <strain evidence="4">London</strain>
    </source>
</reference>
<feature type="domain" description="NYN" evidence="2">
    <location>
        <begin position="6"/>
        <end position="127"/>
    </location>
</feature>
<reference evidence="3" key="2">
    <citation type="submission" date="2015-06" db="UniProtKB">
        <authorList>
            <consortium name="EnsemblMetazoa"/>
        </authorList>
    </citation>
    <scope>IDENTIFICATION</scope>
</reference>
<dbReference type="Pfam" id="PF01936">
    <property type="entry name" value="NYN"/>
    <property type="match status" value="1"/>
</dbReference>
<organism evidence="3 4">
    <name type="scientific">Tetranychus urticae</name>
    <name type="common">Two-spotted spider mite</name>
    <dbReference type="NCBI Taxonomy" id="32264"/>
    <lineage>
        <taxon>Eukaryota</taxon>
        <taxon>Metazoa</taxon>
        <taxon>Ecdysozoa</taxon>
        <taxon>Arthropoda</taxon>
        <taxon>Chelicerata</taxon>
        <taxon>Arachnida</taxon>
        <taxon>Acari</taxon>
        <taxon>Acariformes</taxon>
        <taxon>Trombidiformes</taxon>
        <taxon>Prostigmata</taxon>
        <taxon>Eleutherengona</taxon>
        <taxon>Raphignathae</taxon>
        <taxon>Tetranychoidea</taxon>
        <taxon>Tetranychidae</taxon>
        <taxon>Tetranychus</taxon>
    </lineage>
</organism>
<dbReference type="eggNOG" id="ENOG502QUYZ">
    <property type="taxonomic scope" value="Eukaryota"/>
</dbReference>
<dbReference type="PANTHER" id="PTHR14379:SF3">
    <property type="entry name" value="MEIOSIS REGULATOR AND MRNA STABILITY FACTOR 1"/>
    <property type="match status" value="1"/>
</dbReference>
<dbReference type="EnsemblMetazoa" id="tetur11g00730.1">
    <property type="protein sequence ID" value="tetur11g00730.1"/>
    <property type="gene ID" value="tetur11g00730"/>
</dbReference>
<dbReference type="STRING" id="32264.T1KGG6"/>
<sequence>MAKPCAVFWDIQNVGVPKGQSVNSIIELIRSTIIKPHNLDEIFFFCVCDVQKLPSNVGNSLKNLDVDIVQAYNEVKDSADIKILDLMRKFVKVAGQDCTIILLSGDGDYCGTLSDLKRLHNVSIHLIRLANSFSPKLDQISNYTFMLTDGVLKPIKATGNPMYFISVKNYPLTMDINFVMTTLNGQIAGSIQKSASLFGDSICIGFPTLWNAEKAIEQFNGSRFYGHFLKAESLLDSPLTEILKCIKPNVTMQTKGDDEVKQLTFIKMSYSNETDISKTIKFCMACTAQSGSQCILSRKPFLWIVFSFKSDAQDCLSKVQIMYPDAIIADPPVDLTSKYHESSYTVESCEQKVSKEASSQVDNAVKPNSAKDVQVTSQNQSSTNINHPNIDPLADIKSKSSKESVDLKKTTNAKPRNALNPNESCKKIVKNAVSKNIPTLNVRDVNNLKMFFRYDNNISHVLDCQPTKWSLLYNLFEKLYDLGAKKVICDGDLYCAHFDSMSDYRDAFEKMRSRHLEPLEFVNVSESRKLKVTIKMNRYPFEIPWCFNKELDLHCLLVNVDCMHAASFTELCQNILGNRDCIFSRFCNNQFWIGFPDEITCKNSKKTVLRLLASLKLSSNVSMAKPSNKLLESINFGDLIGDAHDLKFLSKQLESLKKVTRPFIIDRITLTRIYQEHGGFEDISHITVNGNFRCCSPWIQLSLEQIVKIVVKLCKVIPLAATASYDEVKLIFNSWYEALAASHFINHLTSFEVPYFPEFNGASDVQQQPLSFSSNSKYYAINDNRNVLEKIVQNNILEGRLTWYSSKAESTPDIDVLDEKVAKKLQYLFIISTDSEFKFTSGMISVIEMHLVQMGCSVCIEFQDKIWVAFYDLEKGTKAKTDIEQIKFKMLHEKDEDDFVVGVIMQSVPSSPTEVAKMLAIKLVKPKIILNMQKHRYVEPLGHFNYNYRKAVGMSTCRYCQLSALAWA</sequence>
<dbReference type="GO" id="GO:0004540">
    <property type="term" value="F:RNA nuclease activity"/>
    <property type="evidence" value="ECO:0007669"/>
    <property type="project" value="InterPro"/>
</dbReference>
<protein>
    <recommendedName>
        <fullName evidence="2">NYN domain-containing protein</fullName>
    </recommendedName>
</protein>
<feature type="region of interest" description="Disordered" evidence="1">
    <location>
        <begin position="357"/>
        <end position="421"/>
    </location>
</feature>
<evidence type="ECO:0000256" key="1">
    <source>
        <dbReference type="SAM" id="MobiDB-lite"/>
    </source>
</evidence>
<evidence type="ECO:0000313" key="4">
    <source>
        <dbReference type="Proteomes" id="UP000015104"/>
    </source>
</evidence>
<keyword evidence="4" id="KW-1185">Reference proteome</keyword>
<dbReference type="EMBL" id="CAEY01000065">
    <property type="status" value="NOT_ANNOTATED_CDS"/>
    <property type="molecule type" value="Genomic_DNA"/>
</dbReference>